<organism evidence="1">
    <name type="scientific">Arundo donax</name>
    <name type="common">Giant reed</name>
    <name type="synonym">Donax arundinaceus</name>
    <dbReference type="NCBI Taxonomy" id="35708"/>
    <lineage>
        <taxon>Eukaryota</taxon>
        <taxon>Viridiplantae</taxon>
        <taxon>Streptophyta</taxon>
        <taxon>Embryophyta</taxon>
        <taxon>Tracheophyta</taxon>
        <taxon>Spermatophyta</taxon>
        <taxon>Magnoliopsida</taxon>
        <taxon>Liliopsida</taxon>
        <taxon>Poales</taxon>
        <taxon>Poaceae</taxon>
        <taxon>PACMAD clade</taxon>
        <taxon>Arundinoideae</taxon>
        <taxon>Arundineae</taxon>
        <taxon>Arundo</taxon>
    </lineage>
</organism>
<dbReference type="AlphaFoldDB" id="A0A0A9C4Z5"/>
<reference evidence="1" key="1">
    <citation type="submission" date="2014-09" db="EMBL/GenBank/DDBJ databases">
        <authorList>
            <person name="Magalhaes I.L.F."/>
            <person name="Oliveira U."/>
            <person name="Santos F.R."/>
            <person name="Vidigal T.H.D.A."/>
            <person name="Brescovit A.D."/>
            <person name="Santos A.J."/>
        </authorList>
    </citation>
    <scope>NUCLEOTIDE SEQUENCE</scope>
    <source>
        <tissue evidence="1">Shoot tissue taken approximately 20 cm above the soil surface</tissue>
    </source>
</reference>
<sequence>MCPVPSGMGTPLASSAMGGVVSVRAFARKVKDSVEEMERGGNRCDWNGVREGGEVLVASAVVLATAATG</sequence>
<dbReference type="EMBL" id="GBRH01226506">
    <property type="protein sequence ID" value="JAD71389.1"/>
    <property type="molecule type" value="Transcribed_RNA"/>
</dbReference>
<protein>
    <submittedName>
        <fullName evidence="1">Uncharacterized protein</fullName>
    </submittedName>
</protein>
<evidence type="ECO:0000313" key="1">
    <source>
        <dbReference type="EMBL" id="JAD71389.1"/>
    </source>
</evidence>
<name>A0A0A9C4Z5_ARUDO</name>
<reference evidence="1" key="2">
    <citation type="journal article" date="2015" name="Data Brief">
        <title>Shoot transcriptome of the giant reed, Arundo donax.</title>
        <authorList>
            <person name="Barrero R.A."/>
            <person name="Guerrero F.D."/>
            <person name="Moolhuijzen P."/>
            <person name="Goolsby J.A."/>
            <person name="Tidwell J."/>
            <person name="Bellgard S.E."/>
            <person name="Bellgard M.I."/>
        </authorList>
    </citation>
    <scope>NUCLEOTIDE SEQUENCE</scope>
    <source>
        <tissue evidence="1">Shoot tissue taken approximately 20 cm above the soil surface</tissue>
    </source>
</reference>
<proteinExistence type="predicted"/>
<accession>A0A0A9C4Z5</accession>